<dbReference type="OrthoDB" id="2919105at2759"/>
<feature type="region of interest" description="Disordered" evidence="5">
    <location>
        <begin position="1"/>
        <end position="38"/>
    </location>
</feature>
<dbReference type="Gene3D" id="3.30.1600.10">
    <property type="entry name" value="SIR2/SIRT2 'Small Domain"/>
    <property type="match status" value="1"/>
</dbReference>
<feature type="binding site" evidence="4">
    <location>
        <position position="216"/>
    </location>
    <ligand>
        <name>Zn(2+)</name>
        <dbReference type="ChEBI" id="CHEBI:29105"/>
    </ligand>
</feature>
<evidence type="ECO:0000256" key="3">
    <source>
        <dbReference type="ARBA" id="ARBA00023027"/>
    </source>
</evidence>
<sequence length="452" mass="49688">MTKNPAQSGAAKKKVILKQPAKAVSKKPMPKIPAKASVAKGPKVRMTEYLDLDEARKEVDDPAANSEAAKLDMLLNALRKKKKIVVIAGAGISVSAGIPDFRSGHGLFKTLKNEHKLKASGKQLFDASVYKDNNMTESFHAMVRQLSAMTKAAEPTPFHHMLASLAEEGRLLRLYTQNIDCIDTSLEPLATKVPLNHKGPWPTTIQLHGSVQHMVCSKCNFLSELQGDLFDGPVPPSCARCHEEEMLRVTYANKRQQGVGKLRPRIVLYNESNPDEEAIGAVSMADLRARPDAVLVVGTTMKIPGLKRLVKELCAVTRDRRDGFTAWINLDPEPQSAEFRDCWDLVVKARCDDVATLLSLPRWDEYRVWTANKADLTSEITAEDEKAVRSSKLEISLPGFGLQEQKTTAASAKAKTAKEKKTKKRPAPPHSSSTSSSGSIAFASSLRDLRLM</sequence>
<evidence type="ECO:0000256" key="1">
    <source>
        <dbReference type="ARBA" id="ARBA00006924"/>
    </source>
</evidence>
<dbReference type="GO" id="GO:0140765">
    <property type="term" value="F:histone H3K56 deacetylase activity, NAD-dependent"/>
    <property type="evidence" value="ECO:0007669"/>
    <property type="project" value="EnsemblFungi"/>
</dbReference>
<dbReference type="PANTHER" id="PTHR47651:SF17">
    <property type="entry name" value="DEACETYLASE SIRTUIN-TYPE DOMAIN-CONTAINING PROTEIN"/>
    <property type="match status" value="1"/>
</dbReference>
<evidence type="ECO:0000256" key="5">
    <source>
        <dbReference type="SAM" id="MobiDB-lite"/>
    </source>
</evidence>
<dbReference type="PANTHER" id="PTHR47651">
    <property type="entry name" value="NAD-DEPENDENT HISTONE DEACETYLASE HST4"/>
    <property type="match status" value="1"/>
</dbReference>
<dbReference type="GO" id="GO:0140861">
    <property type="term" value="P:DNA repair-dependent chromatin remodeling"/>
    <property type="evidence" value="ECO:0007669"/>
    <property type="project" value="EnsemblFungi"/>
</dbReference>
<feature type="domain" description="Deacetylase sirtuin-type" evidence="6">
    <location>
        <begin position="64"/>
        <end position="370"/>
    </location>
</feature>
<dbReference type="EMBL" id="LAEV01000969">
    <property type="protein sequence ID" value="KKA29124.1"/>
    <property type="molecule type" value="Genomic_DNA"/>
</dbReference>
<reference evidence="7 8" key="1">
    <citation type="submission" date="2015-03" db="EMBL/GenBank/DDBJ databases">
        <authorList>
            <person name="Radwan O."/>
            <person name="Al-Naeli F.A."/>
            <person name="Rendon G.A."/>
            <person name="Fields C."/>
        </authorList>
    </citation>
    <scope>NUCLEOTIDE SEQUENCE [LARGE SCALE GENOMIC DNA]</scope>
    <source>
        <strain evidence="7">CR-DP1</strain>
    </source>
</reference>
<dbReference type="PROSITE" id="PS50305">
    <property type="entry name" value="SIRTUIN"/>
    <property type="match status" value="1"/>
</dbReference>
<dbReference type="GO" id="GO:0031934">
    <property type="term" value="C:mating-type region heterochromatin"/>
    <property type="evidence" value="ECO:0007669"/>
    <property type="project" value="EnsemblFungi"/>
</dbReference>
<evidence type="ECO:0000313" key="8">
    <source>
        <dbReference type="Proteomes" id="UP000033483"/>
    </source>
</evidence>
<dbReference type="GO" id="GO:0033553">
    <property type="term" value="C:rDNA heterochromatin"/>
    <property type="evidence" value="ECO:0007669"/>
    <property type="project" value="EnsemblFungi"/>
</dbReference>
<dbReference type="GO" id="GO:0000122">
    <property type="term" value="P:negative regulation of transcription by RNA polymerase II"/>
    <property type="evidence" value="ECO:0007669"/>
    <property type="project" value="EnsemblFungi"/>
</dbReference>
<dbReference type="InterPro" id="IPR029035">
    <property type="entry name" value="DHS-like_NAD/FAD-binding_dom"/>
</dbReference>
<feature type="region of interest" description="Disordered" evidence="5">
    <location>
        <begin position="404"/>
        <end position="452"/>
    </location>
</feature>
<organism evidence="7 8">
    <name type="scientific">Thielaviopsis punctulata</name>
    <dbReference type="NCBI Taxonomy" id="72032"/>
    <lineage>
        <taxon>Eukaryota</taxon>
        <taxon>Fungi</taxon>
        <taxon>Dikarya</taxon>
        <taxon>Ascomycota</taxon>
        <taxon>Pezizomycotina</taxon>
        <taxon>Sordariomycetes</taxon>
        <taxon>Hypocreomycetidae</taxon>
        <taxon>Microascales</taxon>
        <taxon>Ceratocystidaceae</taxon>
        <taxon>Thielaviopsis</taxon>
    </lineage>
</organism>
<evidence type="ECO:0000256" key="4">
    <source>
        <dbReference type="PROSITE-ProRule" id="PRU00236"/>
    </source>
</evidence>
<proteinExistence type="inferred from homology"/>
<dbReference type="Gene3D" id="3.40.50.1220">
    <property type="entry name" value="TPP-binding domain"/>
    <property type="match status" value="1"/>
</dbReference>
<name>A0A0F4ZEX1_9PEZI</name>
<keyword evidence="4" id="KW-0862">Zinc</keyword>
<protein>
    <recommendedName>
        <fullName evidence="6">Deacetylase sirtuin-type domain-containing protein</fullName>
    </recommendedName>
</protein>
<comment type="caution">
    <text evidence="7">The sequence shown here is derived from an EMBL/GenBank/DDBJ whole genome shotgun (WGS) entry which is preliminary data.</text>
</comment>
<dbReference type="GO" id="GO:0005721">
    <property type="term" value="C:pericentric heterochromatin"/>
    <property type="evidence" value="ECO:0007669"/>
    <property type="project" value="EnsemblFungi"/>
</dbReference>
<keyword evidence="8" id="KW-1185">Reference proteome</keyword>
<dbReference type="GO" id="GO:0070403">
    <property type="term" value="F:NAD+ binding"/>
    <property type="evidence" value="ECO:0007669"/>
    <property type="project" value="InterPro"/>
</dbReference>
<comment type="similarity">
    <text evidence="1">Belongs to the sirtuin family. Class I subfamily.</text>
</comment>
<feature type="binding site" evidence="4">
    <location>
        <position position="238"/>
    </location>
    <ligand>
        <name>Zn(2+)</name>
        <dbReference type="ChEBI" id="CHEBI:29105"/>
    </ligand>
</feature>
<feature type="binding site" evidence="4">
    <location>
        <position position="241"/>
    </location>
    <ligand>
        <name>Zn(2+)</name>
        <dbReference type="ChEBI" id="CHEBI:29105"/>
    </ligand>
</feature>
<dbReference type="InterPro" id="IPR026590">
    <property type="entry name" value="Ssirtuin_cat_dom"/>
</dbReference>
<dbReference type="SUPFAM" id="SSF52467">
    <property type="entry name" value="DHS-like NAD/FAD-binding domain"/>
    <property type="match status" value="1"/>
</dbReference>
<dbReference type="InterPro" id="IPR026591">
    <property type="entry name" value="Sirtuin_cat_small_dom_sf"/>
</dbReference>
<dbReference type="GO" id="GO:0031508">
    <property type="term" value="P:pericentric heterochromatin formation"/>
    <property type="evidence" value="ECO:0007669"/>
    <property type="project" value="EnsemblFungi"/>
</dbReference>
<dbReference type="GO" id="GO:0005730">
    <property type="term" value="C:nucleolus"/>
    <property type="evidence" value="ECO:0007669"/>
    <property type="project" value="EnsemblFungi"/>
</dbReference>
<keyword evidence="2" id="KW-0808">Transferase</keyword>
<dbReference type="AlphaFoldDB" id="A0A0F4ZEX1"/>
<dbReference type="Pfam" id="PF02146">
    <property type="entry name" value="SIR2"/>
    <property type="match status" value="1"/>
</dbReference>
<keyword evidence="4" id="KW-0479">Metal-binding</keyword>
<feature type="active site" description="Proton acceptor" evidence="4">
    <location>
        <position position="208"/>
    </location>
</feature>
<keyword evidence="3" id="KW-0520">NAD</keyword>
<accession>A0A0F4ZEX1</accession>
<dbReference type="GO" id="GO:0099115">
    <property type="term" value="C:chromosome, subtelomeric region"/>
    <property type="evidence" value="ECO:0007669"/>
    <property type="project" value="EnsemblFungi"/>
</dbReference>
<dbReference type="Proteomes" id="UP000033483">
    <property type="component" value="Unassembled WGS sequence"/>
</dbReference>
<dbReference type="InterPro" id="IPR003000">
    <property type="entry name" value="Sirtuin"/>
</dbReference>
<gene>
    <name evidence="7" type="ORF">TD95_002336</name>
</gene>
<dbReference type="GO" id="GO:0031509">
    <property type="term" value="P:subtelomeric heterochromatin formation"/>
    <property type="evidence" value="ECO:0007669"/>
    <property type="project" value="EnsemblFungi"/>
</dbReference>
<evidence type="ECO:0000256" key="2">
    <source>
        <dbReference type="ARBA" id="ARBA00022679"/>
    </source>
</evidence>
<feature type="compositionally biased region" description="Basic residues" evidence="5">
    <location>
        <begin position="418"/>
        <end position="427"/>
    </location>
</feature>
<feature type="binding site" evidence="4">
    <location>
        <position position="219"/>
    </location>
    <ligand>
        <name>Zn(2+)</name>
        <dbReference type="ChEBI" id="CHEBI:29105"/>
    </ligand>
</feature>
<dbReference type="GO" id="GO:0046872">
    <property type="term" value="F:metal ion binding"/>
    <property type="evidence" value="ECO:0007669"/>
    <property type="project" value="UniProtKB-KW"/>
</dbReference>
<evidence type="ECO:0000259" key="6">
    <source>
        <dbReference type="PROSITE" id="PS50305"/>
    </source>
</evidence>
<evidence type="ECO:0000313" key="7">
    <source>
        <dbReference type="EMBL" id="KKA29124.1"/>
    </source>
</evidence>
<feature type="compositionally biased region" description="Low complexity" evidence="5">
    <location>
        <begin position="430"/>
        <end position="445"/>
    </location>
</feature>